<protein>
    <submittedName>
        <fullName evidence="1">U3 small nucleolar RNA-associated protein</fullName>
    </submittedName>
</protein>
<evidence type="ECO:0000313" key="2">
    <source>
        <dbReference type="Proteomes" id="UP001145114"/>
    </source>
</evidence>
<proteinExistence type="predicted"/>
<dbReference type="EMBL" id="JAMZIH010001932">
    <property type="protein sequence ID" value="KAJ1677790.1"/>
    <property type="molecule type" value="Genomic_DNA"/>
</dbReference>
<evidence type="ECO:0000313" key="1">
    <source>
        <dbReference type="EMBL" id="KAJ1677790.1"/>
    </source>
</evidence>
<keyword evidence="2" id="KW-1185">Reference proteome</keyword>
<dbReference type="Proteomes" id="UP001145114">
    <property type="component" value="Unassembled WGS sequence"/>
</dbReference>
<organism evidence="1 2">
    <name type="scientific">Spiromyces aspiralis</name>
    <dbReference type="NCBI Taxonomy" id="68401"/>
    <lineage>
        <taxon>Eukaryota</taxon>
        <taxon>Fungi</taxon>
        <taxon>Fungi incertae sedis</taxon>
        <taxon>Zoopagomycota</taxon>
        <taxon>Kickxellomycotina</taxon>
        <taxon>Kickxellomycetes</taxon>
        <taxon>Kickxellales</taxon>
        <taxon>Kickxellaceae</taxon>
        <taxon>Spiromyces</taxon>
    </lineage>
</organism>
<comment type="caution">
    <text evidence="1">The sequence shown here is derived from an EMBL/GenBank/DDBJ whole genome shotgun (WGS) entry which is preliminary data.</text>
</comment>
<accession>A0ACC1HP37</accession>
<gene>
    <name evidence="1" type="primary">utp13_2</name>
    <name evidence="1" type="ORF">EV182_005439</name>
</gene>
<sequence length="65" mass="6926">MTTGDGKLTLKSCYDDVGSIESIYTGGRVVQSHDEKLLCTACNEDIVVIETATGKKLAQLEGVGY</sequence>
<name>A0ACC1HP37_9FUNG</name>
<reference evidence="1" key="1">
    <citation type="submission" date="2022-06" db="EMBL/GenBank/DDBJ databases">
        <title>Phylogenomic reconstructions and comparative analyses of Kickxellomycotina fungi.</title>
        <authorList>
            <person name="Reynolds N.K."/>
            <person name="Stajich J.E."/>
            <person name="Barry K."/>
            <person name="Grigoriev I.V."/>
            <person name="Crous P."/>
            <person name="Smith M.E."/>
        </authorList>
    </citation>
    <scope>NUCLEOTIDE SEQUENCE</scope>
    <source>
        <strain evidence="1">RSA 2271</strain>
    </source>
</reference>